<reference evidence="5" key="3">
    <citation type="submission" date="2015-06" db="UniProtKB">
        <authorList>
            <consortium name="EnsemblMetazoa"/>
        </authorList>
    </citation>
    <scope>IDENTIFICATION</scope>
</reference>
<organism evidence="5 6">
    <name type="scientific">Helobdella robusta</name>
    <name type="common">Californian leech</name>
    <dbReference type="NCBI Taxonomy" id="6412"/>
    <lineage>
        <taxon>Eukaryota</taxon>
        <taxon>Metazoa</taxon>
        <taxon>Spiralia</taxon>
        <taxon>Lophotrochozoa</taxon>
        <taxon>Annelida</taxon>
        <taxon>Clitellata</taxon>
        <taxon>Hirudinea</taxon>
        <taxon>Rhynchobdellida</taxon>
        <taxon>Glossiphoniidae</taxon>
        <taxon>Helobdella</taxon>
    </lineage>
</organism>
<dbReference type="EMBL" id="KB096023">
    <property type="protein sequence ID" value="ESO09130.1"/>
    <property type="molecule type" value="Genomic_DNA"/>
</dbReference>
<dbReference type="InterPro" id="IPR036361">
    <property type="entry name" value="SAP_dom_sf"/>
</dbReference>
<dbReference type="PANTHER" id="PTHR45823">
    <property type="entry name" value="T-SNARE COILED-COIL HOMOLOGY DOMAIN-CONTAINING PROTEIN"/>
    <property type="match status" value="1"/>
</dbReference>
<dbReference type="PROSITE" id="PS50297">
    <property type="entry name" value="ANK_REP_REGION"/>
    <property type="match status" value="2"/>
</dbReference>
<dbReference type="AlphaFoldDB" id="T1F1D1"/>
<evidence type="ECO:0000256" key="2">
    <source>
        <dbReference type="SAM" id="MobiDB-lite"/>
    </source>
</evidence>
<dbReference type="SMART" id="SM00513">
    <property type="entry name" value="SAP"/>
    <property type="match status" value="1"/>
</dbReference>
<dbReference type="OMA" id="TFESANM"/>
<dbReference type="SUPFAM" id="SSF48403">
    <property type="entry name" value="Ankyrin repeat"/>
    <property type="match status" value="1"/>
</dbReference>
<dbReference type="CTD" id="20202631"/>
<keyword evidence="6" id="KW-1185">Reference proteome</keyword>
<dbReference type="InterPro" id="IPR002110">
    <property type="entry name" value="Ankyrin_rpt"/>
</dbReference>
<dbReference type="InterPro" id="IPR003034">
    <property type="entry name" value="SAP_dom"/>
</dbReference>
<sequence length="508" mass="57944">MSEEVTCGPADAFIIGKREDYSDERDPIEKASPPVASISNSSTDNFDIVRAAQYGIYDRIVYLVERGHNVNQMDHENVSILHWAAINNRSEIVKYLISKGAIVDRFGGDLNSTPLHWAVRQGHLAMVVLLMSHGADPSLFDGEVQLREELQKRSLVTSGNKEVLVARLREALIDEGKNPDEFKFDGADEDNEISTGTFTTAKMMERLLSMSTEIKQQIKEQSEQQSERQTEELKQQIKEQSERQTEELKQQIKEQPERQTEELKHVKLEVAEQIEEQSTRIEMIEQKLDRQTIEVDHKIDKLKRELEQSKKMAMPLDHASGRTLKVPAFDGEMSWNVYKTQFEAAATSNCWNGKERATALILALRGSAAEVLQTIPAENHFNYEVLVSALDLRYGEEHMKQIYRSQLRNRTQRSGESIQQLAQDMERLTLLSYPTSDPEHRDETALDTFIKALRDSELKQSLLLSDKRNLKDAVAHSLTFESANMVYPNAGFVVKKAIYVVIVTPPKR</sequence>
<dbReference type="SMART" id="SM00248">
    <property type="entry name" value="ANK"/>
    <property type="match status" value="2"/>
</dbReference>
<evidence type="ECO:0000313" key="6">
    <source>
        <dbReference type="Proteomes" id="UP000015101"/>
    </source>
</evidence>
<dbReference type="PROSITE" id="PS50088">
    <property type="entry name" value="ANK_REPEAT"/>
    <property type="match status" value="2"/>
</dbReference>
<dbReference type="OrthoDB" id="6781668at2759"/>
<reference evidence="4 6" key="2">
    <citation type="journal article" date="2013" name="Nature">
        <title>Insights into bilaterian evolution from three spiralian genomes.</title>
        <authorList>
            <person name="Simakov O."/>
            <person name="Marletaz F."/>
            <person name="Cho S.J."/>
            <person name="Edsinger-Gonzales E."/>
            <person name="Havlak P."/>
            <person name="Hellsten U."/>
            <person name="Kuo D.H."/>
            <person name="Larsson T."/>
            <person name="Lv J."/>
            <person name="Arendt D."/>
            <person name="Savage R."/>
            <person name="Osoegawa K."/>
            <person name="de Jong P."/>
            <person name="Grimwood J."/>
            <person name="Chapman J.A."/>
            <person name="Shapiro H."/>
            <person name="Aerts A."/>
            <person name="Otillar R.P."/>
            <person name="Terry A.Y."/>
            <person name="Boore J.L."/>
            <person name="Grigoriev I.V."/>
            <person name="Lindberg D.R."/>
            <person name="Seaver E.C."/>
            <person name="Weisblat D.A."/>
            <person name="Putnam N.H."/>
            <person name="Rokhsar D.S."/>
        </authorList>
    </citation>
    <scope>NUCLEOTIDE SEQUENCE</scope>
</reference>
<dbReference type="EMBL" id="AMQM01003171">
    <property type="status" value="NOT_ANNOTATED_CDS"/>
    <property type="molecule type" value="Genomic_DNA"/>
</dbReference>
<dbReference type="FunFam" id="1.10.720.30:FF:000019">
    <property type="entry name" value="Uncharacterized protein"/>
    <property type="match status" value="1"/>
</dbReference>
<dbReference type="SUPFAM" id="SSF68906">
    <property type="entry name" value="SAP domain"/>
    <property type="match status" value="1"/>
</dbReference>
<protein>
    <recommendedName>
        <fullName evidence="3">t-SNARE coiled-coil homology domain-containing protein</fullName>
    </recommendedName>
</protein>
<feature type="region of interest" description="Disordered" evidence="2">
    <location>
        <begin position="220"/>
        <end position="261"/>
    </location>
</feature>
<dbReference type="GeneID" id="20202631"/>
<feature type="repeat" description="ANK" evidence="1">
    <location>
        <begin position="110"/>
        <end position="142"/>
    </location>
</feature>
<feature type="repeat" description="ANK" evidence="1">
    <location>
        <begin position="76"/>
        <end position="108"/>
    </location>
</feature>
<evidence type="ECO:0000313" key="4">
    <source>
        <dbReference type="EMBL" id="ESO09130.1"/>
    </source>
</evidence>
<proteinExistence type="predicted"/>
<dbReference type="PANTHER" id="PTHR45823:SF1">
    <property type="entry name" value="T-SNARE COILED-COIL HOMOLOGY DOMAIN-CONTAINING PROTEIN"/>
    <property type="match status" value="1"/>
</dbReference>
<dbReference type="HOGENOM" id="CLU_536682_0_0_1"/>
<dbReference type="EnsemblMetazoa" id="HelroT169072">
    <property type="protein sequence ID" value="HelroP169072"/>
    <property type="gene ID" value="HelroG169072"/>
</dbReference>
<evidence type="ECO:0000256" key="1">
    <source>
        <dbReference type="PROSITE-ProRule" id="PRU00023"/>
    </source>
</evidence>
<dbReference type="InterPro" id="IPR036770">
    <property type="entry name" value="Ankyrin_rpt-contain_sf"/>
</dbReference>
<evidence type="ECO:0000259" key="3">
    <source>
        <dbReference type="PROSITE" id="PS50192"/>
    </source>
</evidence>
<dbReference type="InParanoid" id="T1F1D1"/>
<name>T1F1D1_HELRO</name>
<dbReference type="Proteomes" id="UP000015101">
    <property type="component" value="Unassembled WGS sequence"/>
</dbReference>
<dbReference type="Pfam" id="PF02037">
    <property type="entry name" value="SAP"/>
    <property type="match status" value="1"/>
</dbReference>
<gene>
    <name evidence="5" type="primary">20202631</name>
    <name evidence="4" type="ORF">HELRODRAFT_169072</name>
</gene>
<feature type="domain" description="T-SNARE coiled-coil homology" evidence="3">
    <location>
        <begin position="262"/>
        <end position="305"/>
    </location>
</feature>
<accession>T1F1D1</accession>
<dbReference type="Gene3D" id="1.10.720.30">
    <property type="entry name" value="SAP domain"/>
    <property type="match status" value="1"/>
</dbReference>
<dbReference type="RefSeq" id="XP_009013152.1">
    <property type="nucleotide sequence ID" value="XM_009014904.1"/>
</dbReference>
<dbReference type="PROSITE" id="PS50192">
    <property type="entry name" value="T_SNARE"/>
    <property type="match status" value="1"/>
</dbReference>
<dbReference type="InterPro" id="IPR000727">
    <property type="entry name" value="T_SNARE_dom"/>
</dbReference>
<evidence type="ECO:0000313" key="5">
    <source>
        <dbReference type="EnsemblMetazoa" id="HelroP169072"/>
    </source>
</evidence>
<keyword evidence="1" id="KW-0040">ANK repeat</keyword>
<reference evidence="6" key="1">
    <citation type="submission" date="2012-12" db="EMBL/GenBank/DDBJ databases">
        <authorList>
            <person name="Hellsten U."/>
            <person name="Grimwood J."/>
            <person name="Chapman J.A."/>
            <person name="Shapiro H."/>
            <person name="Aerts A."/>
            <person name="Otillar R.P."/>
            <person name="Terry A.Y."/>
            <person name="Boore J.L."/>
            <person name="Simakov O."/>
            <person name="Marletaz F."/>
            <person name="Cho S.-J."/>
            <person name="Edsinger-Gonzales E."/>
            <person name="Havlak P."/>
            <person name="Kuo D.-H."/>
            <person name="Larsson T."/>
            <person name="Lv J."/>
            <person name="Arendt D."/>
            <person name="Savage R."/>
            <person name="Osoegawa K."/>
            <person name="de Jong P."/>
            <person name="Lindberg D.R."/>
            <person name="Seaver E.C."/>
            <person name="Weisblat D.A."/>
            <person name="Putnam N.H."/>
            <person name="Grigoriev I.V."/>
            <person name="Rokhsar D.S."/>
        </authorList>
    </citation>
    <scope>NUCLEOTIDE SEQUENCE</scope>
</reference>
<dbReference type="Pfam" id="PF12796">
    <property type="entry name" value="Ank_2"/>
    <property type="match status" value="1"/>
</dbReference>
<dbReference type="eggNOG" id="KOG0509">
    <property type="taxonomic scope" value="Eukaryota"/>
</dbReference>
<dbReference type="Gene3D" id="1.25.40.20">
    <property type="entry name" value="Ankyrin repeat-containing domain"/>
    <property type="match status" value="1"/>
</dbReference>
<dbReference type="KEGG" id="hro:HELRODRAFT_169072"/>